<evidence type="ECO:0000313" key="3">
    <source>
        <dbReference type="Proteomes" id="UP001178507"/>
    </source>
</evidence>
<keyword evidence="3" id="KW-1185">Reference proteome</keyword>
<feature type="region of interest" description="Disordered" evidence="1">
    <location>
        <begin position="107"/>
        <end position="209"/>
    </location>
</feature>
<dbReference type="EMBL" id="CAUJNA010000236">
    <property type="protein sequence ID" value="CAJ1374171.1"/>
    <property type="molecule type" value="Genomic_DNA"/>
</dbReference>
<evidence type="ECO:0000313" key="2">
    <source>
        <dbReference type="EMBL" id="CAJ1374171.1"/>
    </source>
</evidence>
<name>A0AA36HRU5_9DINO</name>
<evidence type="ECO:0000256" key="1">
    <source>
        <dbReference type="SAM" id="MobiDB-lite"/>
    </source>
</evidence>
<sequence length="578" mass="62921">MDAGWSGSRTARASILALAALCLIGGAMNSEKLLGSPLLRRPQMLAFLQSPEPEESMVAIFAVATSSPTAARLVVNSSPPIASDFATSSTSVSASWSTPLLNLTLPVTTPTPSLTSSSTTPTPSLTSSSTTQMPSLTSSSTLPTPSLTSSSTTPMPSLTSSSTTPTPSLTSSSTSLTPSLTSSSTLPTPSLTSSSTTPTPSLTSSSTTSMISLPSLSTMSTTSLPHSSLPSEANRVQTIQLVNVTPDAAEAAFPSMFSLTNDPVFTRGKTKCPAEIRVSEWNGRMGNHYFQVSQAIVAALLCHTSRVTFPAHVNKSKSAYQAQDGMLEMSLEVLLDVDTSREYSVPDLCPISWSHKWYHMHCKRVPAWQHRQVMLTYLRPKLGASLLQAESRPFSTFEEGKLLTVHLRADDIRQYPRYEWGQPPCSMYQKIIAEHNYTSVMVVEKGRMCACESLFESLNAAKRVKVQRSDGKSVVEDFAQMMRAQNFVLSFSSFAISAAMLSKQIRVMYRRRDAMWDGILHSILNCNVWPGVVMYEFNTTLQTDGRKDSPREWLQNFKLEDLQGPYTCSFGSSILPGF</sequence>
<comment type="caution">
    <text evidence="2">The sequence shown here is derived from an EMBL/GenBank/DDBJ whole genome shotgun (WGS) entry which is preliminary data.</text>
</comment>
<protein>
    <submittedName>
        <fullName evidence="2">Uncharacterized protein</fullName>
    </submittedName>
</protein>
<dbReference type="Proteomes" id="UP001178507">
    <property type="component" value="Unassembled WGS sequence"/>
</dbReference>
<reference evidence="2" key="1">
    <citation type="submission" date="2023-08" db="EMBL/GenBank/DDBJ databases">
        <authorList>
            <person name="Chen Y."/>
            <person name="Shah S."/>
            <person name="Dougan E. K."/>
            <person name="Thang M."/>
            <person name="Chan C."/>
        </authorList>
    </citation>
    <scope>NUCLEOTIDE SEQUENCE</scope>
</reference>
<gene>
    <name evidence="2" type="ORF">EVOR1521_LOCUS3794</name>
</gene>
<proteinExistence type="predicted"/>
<accession>A0AA36HRU5</accession>
<organism evidence="2 3">
    <name type="scientific">Effrenium voratum</name>
    <dbReference type="NCBI Taxonomy" id="2562239"/>
    <lineage>
        <taxon>Eukaryota</taxon>
        <taxon>Sar</taxon>
        <taxon>Alveolata</taxon>
        <taxon>Dinophyceae</taxon>
        <taxon>Suessiales</taxon>
        <taxon>Symbiodiniaceae</taxon>
        <taxon>Effrenium</taxon>
    </lineage>
</organism>
<dbReference type="AlphaFoldDB" id="A0AA36HRU5"/>